<sequence length="230" mass="24874">MKINLQTPVEDVQIQIIPLIDVVFCILTFFLLAALQFTRQEEISINLPKSTTSTPSITNKPNANTLSATAQRQILTLTIDAIGQTYVENDSVKREQIKETFKSHLQQTPNAILALKVSQTATYNDVISMIDLWRQVGGDRISFVTTPSFSNQPTTSPLPSSGSAPAIPSLPNTSPITPINPQTNPNFNLPTIPNPSQINQGVSPVNPGTSPVLPKVPTAPSGQTNPTPKR</sequence>
<feature type="compositionally biased region" description="Low complexity" evidence="8">
    <location>
        <begin position="171"/>
        <end position="188"/>
    </location>
</feature>
<evidence type="ECO:0000256" key="8">
    <source>
        <dbReference type="SAM" id="MobiDB-lite"/>
    </source>
</evidence>
<dbReference type="Gene3D" id="3.30.420.270">
    <property type="match status" value="1"/>
</dbReference>
<dbReference type="EMBL" id="CP030118">
    <property type="protein sequence ID" value="QDL08458.1"/>
    <property type="molecule type" value="Genomic_DNA"/>
</dbReference>
<feature type="compositionally biased region" description="Polar residues" evidence="8">
    <location>
        <begin position="189"/>
        <end position="209"/>
    </location>
</feature>
<evidence type="ECO:0000256" key="9">
    <source>
        <dbReference type="SAM" id="Phobius"/>
    </source>
</evidence>
<evidence type="ECO:0000256" key="6">
    <source>
        <dbReference type="ARBA" id="ARBA00023136"/>
    </source>
</evidence>
<accession>A0A856MCP0</accession>
<evidence type="ECO:0000256" key="4">
    <source>
        <dbReference type="ARBA" id="ARBA00022692"/>
    </source>
</evidence>
<dbReference type="Proteomes" id="UP000503129">
    <property type="component" value="Chromosome"/>
</dbReference>
<keyword evidence="7" id="KW-0813">Transport</keyword>
<comment type="similarity">
    <text evidence="2 7">Belongs to the ExbD/TolR family.</text>
</comment>
<keyword evidence="3" id="KW-1003">Cell membrane</keyword>
<comment type="subcellular location">
    <subcellularLocation>
        <location evidence="1">Cell membrane</location>
        <topology evidence="1">Single-pass membrane protein</topology>
    </subcellularLocation>
    <subcellularLocation>
        <location evidence="7">Cell membrane</location>
        <topology evidence="7">Single-pass type II membrane protein</topology>
    </subcellularLocation>
</comment>
<dbReference type="GO" id="GO:0022857">
    <property type="term" value="F:transmembrane transporter activity"/>
    <property type="evidence" value="ECO:0007669"/>
    <property type="project" value="InterPro"/>
</dbReference>
<evidence type="ECO:0000256" key="3">
    <source>
        <dbReference type="ARBA" id="ARBA00022475"/>
    </source>
</evidence>
<dbReference type="AlphaFoldDB" id="A0A856MCP0"/>
<evidence type="ECO:0000256" key="2">
    <source>
        <dbReference type="ARBA" id="ARBA00005811"/>
    </source>
</evidence>
<dbReference type="InterPro" id="IPR003400">
    <property type="entry name" value="ExbD"/>
</dbReference>
<evidence type="ECO:0000313" key="10">
    <source>
        <dbReference type="EMBL" id="QDL08458.1"/>
    </source>
</evidence>
<feature type="region of interest" description="Disordered" evidence="8">
    <location>
        <begin position="147"/>
        <end position="230"/>
    </location>
</feature>
<name>A0A856MCP0_9CYAN</name>
<feature type="compositionally biased region" description="Polar residues" evidence="8">
    <location>
        <begin position="220"/>
        <end position="230"/>
    </location>
</feature>
<feature type="compositionally biased region" description="Polar residues" evidence="8">
    <location>
        <begin position="147"/>
        <end position="163"/>
    </location>
</feature>
<keyword evidence="7" id="KW-0653">Protein transport</keyword>
<dbReference type="GO" id="GO:0015031">
    <property type="term" value="P:protein transport"/>
    <property type="evidence" value="ECO:0007669"/>
    <property type="project" value="UniProtKB-KW"/>
</dbReference>
<keyword evidence="6 9" id="KW-0472">Membrane</keyword>
<keyword evidence="5 9" id="KW-1133">Transmembrane helix</keyword>
<proteinExistence type="inferred from homology"/>
<evidence type="ECO:0000256" key="7">
    <source>
        <dbReference type="RuleBase" id="RU003879"/>
    </source>
</evidence>
<evidence type="ECO:0000256" key="5">
    <source>
        <dbReference type="ARBA" id="ARBA00022989"/>
    </source>
</evidence>
<evidence type="ECO:0000313" key="11">
    <source>
        <dbReference type="Proteomes" id="UP000503129"/>
    </source>
</evidence>
<gene>
    <name evidence="10" type="ORF">DP114_11620</name>
</gene>
<evidence type="ECO:0000256" key="1">
    <source>
        <dbReference type="ARBA" id="ARBA00004162"/>
    </source>
</evidence>
<dbReference type="KEGG" id="bsen:DP114_11620"/>
<dbReference type="Pfam" id="PF02472">
    <property type="entry name" value="ExbD"/>
    <property type="match status" value="1"/>
</dbReference>
<dbReference type="RefSeq" id="WP_171976133.1">
    <property type="nucleotide sequence ID" value="NZ_CAWOXK010000001.1"/>
</dbReference>
<reference evidence="10 11" key="1">
    <citation type="submission" date="2018-06" db="EMBL/GenBank/DDBJ databases">
        <title>Comparative genomics of Brasilonema spp. strains.</title>
        <authorList>
            <person name="Alvarenga D.O."/>
            <person name="Fiore M.F."/>
            <person name="Varani A.M."/>
        </authorList>
    </citation>
    <scope>NUCLEOTIDE SEQUENCE [LARGE SCALE GENOMIC DNA]</scope>
    <source>
        <strain evidence="10 11">CENA114</strain>
    </source>
</reference>
<protein>
    <submittedName>
        <fullName evidence="10">Biopolymer transporter ExbD</fullName>
    </submittedName>
</protein>
<dbReference type="GO" id="GO:0005886">
    <property type="term" value="C:plasma membrane"/>
    <property type="evidence" value="ECO:0007669"/>
    <property type="project" value="UniProtKB-SubCell"/>
</dbReference>
<dbReference type="PANTHER" id="PTHR30558">
    <property type="entry name" value="EXBD MEMBRANE COMPONENT OF PMF-DRIVEN MACROMOLECULE IMPORT SYSTEM"/>
    <property type="match status" value="1"/>
</dbReference>
<feature type="transmembrane region" description="Helical" evidence="9">
    <location>
        <begin position="12"/>
        <end position="35"/>
    </location>
</feature>
<keyword evidence="11" id="KW-1185">Reference proteome</keyword>
<organism evidence="10 11">
    <name type="scientific">Brasilonema sennae CENA114</name>
    <dbReference type="NCBI Taxonomy" id="415709"/>
    <lineage>
        <taxon>Bacteria</taxon>
        <taxon>Bacillati</taxon>
        <taxon>Cyanobacteriota</taxon>
        <taxon>Cyanophyceae</taxon>
        <taxon>Nostocales</taxon>
        <taxon>Scytonemataceae</taxon>
        <taxon>Brasilonema</taxon>
        <taxon>Bromeliae group (in: Brasilonema)</taxon>
    </lineage>
</organism>
<dbReference type="PANTHER" id="PTHR30558:SF3">
    <property type="entry name" value="BIOPOLYMER TRANSPORT PROTEIN EXBD-RELATED"/>
    <property type="match status" value="1"/>
</dbReference>
<keyword evidence="4 7" id="KW-0812">Transmembrane</keyword>